<proteinExistence type="predicted"/>
<dbReference type="PANTHER" id="PTHR43852:SF3">
    <property type="entry name" value="NUCLEOTIDYLTRANSFERASE"/>
    <property type="match status" value="1"/>
</dbReference>
<sequence>MHSFGTLIRELRKKEGYPLRKVAAFLDIDQAVLSKVERGIRRLNKEQVVKLARFFNYSEKELLVAYFSDLIIYQVGDEEFAKDALKVAEKKIDYQKFILLDRNLIIRKIINTLQQFPKVKNAWIYGSFSRKDDEPGSDIDLAVKTDETFSYFDLAEIQYQLENELQRKIDLGFIDAFKPHVFNNVEPDLKLIYER</sequence>
<dbReference type="InterPro" id="IPR010982">
    <property type="entry name" value="Lambda_DNA-bd_dom_sf"/>
</dbReference>
<dbReference type="InterPro" id="IPR041633">
    <property type="entry name" value="Polbeta"/>
</dbReference>
<dbReference type="SUPFAM" id="SSF81301">
    <property type="entry name" value="Nucleotidyltransferase"/>
    <property type="match status" value="1"/>
</dbReference>
<dbReference type="SMART" id="SM00530">
    <property type="entry name" value="HTH_XRE"/>
    <property type="match status" value="1"/>
</dbReference>
<evidence type="ECO:0000259" key="1">
    <source>
        <dbReference type="PROSITE" id="PS50943"/>
    </source>
</evidence>
<dbReference type="PROSITE" id="PS50943">
    <property type="entry name" value="HTH_CROC1"/>
    <property type="match status" value="1"/>
</dbReference>
<evidence type="ECO:0000313" key="2">
    <source>
        <dbReference type="EMBL" id="HDR51697.1"/>
    </source>
</evidence>
<gene>
    <name evidence="2" type="ORF">ENN90_08785</name>
</gene>
<dbReference type="Gene3D" id="1.10.260.40">
    <property type="entry name" value="lambda repressor-like DNA-binding domains"/>
    <property type="match status" value="1"/>
</dbReference>
<reference evidence="2" key="1">
    <citation type="journal article" date="2020" name="mSystems">
        <title>Genome- and Community-Level Interaction Insights into Carbon Utilization and Element Cycling Functions of Hydrothermarchaeota in Hydrothermal Sediment.</title>
        <authorList>
            <person name="Zhou Z."/>
            <person name="Liu Y."/>
            <person name="Xu W."/>
            <person name="Pan J."/>
            <person name="Luo Z.H."/>
            <person name="Li M."/>
        </authorList>
    </citation>
    <scope>NUCLEOTIDE SEQUENCE [LARGE SCALE GENOMIC DNA]</scope>
    <source>
        <strain evidence="2">SpSt-1217</strain>
    </source>
</reference>
<accession>A0A831PLX1</accession>
<dbReference type="Proteomes" id="UP000886047">
    <property type="component" value="Unassembled WGS sequence"/>
</dbReference>
<protein>
    <submittedName>
        <fullName evidence="2">Helix-turn-helix domain-containing protein</fullName>
    </submittedName>
</protein>
<dbReference type="CDD" id="cd00093">
    <property type="entry name" value="HTH_XRE"/>
    <property type="match status" value="1"/>
</dbReference>
<feature type="domain" description="HTH cro/C1-type" evidence="1">
    <location>
        <begin position="8"/>
        <end position="62"/>
    </location>
</feature>
<dbReference type="PANTHER" id="PTHR43852">
    <property type="entry name" value="NUCLEOTIDYLTRANSFERASE"/>
    <property type="match status" value="1"/>
</dbReference>
<dbReference type="SUPFAM" id="SSF47413">
    <property type="entry name" value="lambda repressor-like DNA-binding domains"/>
    <property type="match status" value="1"/>
</dbReference>
<dbReference type="InterPro" id="IPR001387">
    <property type="entry name" value="Cro/C1-type_HTH"/>
</dbReference>
<dbReference type="Pfam" id="PF01381">
    <property type="entry name" value="HTH_3"/>
    <property type="match status" value="1"/>
</dbReference>
<dbReference type="InterPro" id="IPR043519">
    <property type="entry name" value="NT_sf"/>
</dbReference>
<name>A0A831PLX1_9BACT</name>
<dbReference type="AlphaFoldDB" id="A0A831PLX1"/>
<dbReference type="GO" id="GO:0003677">
    <property type="term" value="F:DNA binding"/>
    <property type="evidence" value="ECO:0007669"/>
    <property type="project" value="InterPro"/>
</dbReference>
<dbReference type="Pfam" id="PF18765">
    <property type="entry name" value="Polbeta"/>
    <property type="match status" value="1"/>
</dbReference>
<dbReference type="CDD" id="cd05403">
    <property type="entry name" value="NT_KNTase_like"/>
    <property type="match status" value="1"/>
</dbReference>
<comment type="caution">
    <text evidence="2">The sequence shown here is derived from an EMBL/GenBank/DDBJ whole genome shotgun (WGS) entry which is preliminary data.</text>
</comment>
<dbReference type="InterPro" id="IPR052930">
    <property type="entry name" value="TA_antitoxin_MntA"/>
</dbReference>
<dbReference type="EMBL" id="DSDK01000476">
    <property type="protein sequence ID" value="HDR51697.1"/>
    <property type="molecule type" value="Genomic_DNA"/>
</dbReference>
<dbReference type="Gene3D" id="3.30.460.10">
    <property type="entry name" value="Beta Polymerase, domain 2"/>
    <property type="match status" value="1"/>
</dbReference>
<organism evidence="2">
    <name type="scientific">Mariniphaga anaerophila</name>
    <dbReference type="NCBI Taxonomy" id="1484053"/>
    <lineage>
        <taxon>Bacteria</taxon>
        <taxon>Pseudomonadati</taxon>
        <taxon>Bacteroidota</taxon>
        <taxon>Bacteroidia</taxon>
        <taxon>Marinilabiliales</taxon>
        <taxon>Prolixibacteraceae</taxon>
        <taxon>Mariniphaga</taxon>
    </lineage>
</organism>